<accession>A0A486S8T8</accession>
<name>A0A486S8T8_KLEPN</name>
<reference evidence="1" key="1">
    <citation type="submission" date="2019-03" db="EMBL/GenBank/DDBJ databases">
        <authorList>
            <consortium name="Pathogen Informatics"/>
        </authorList>
    </citation>
    <scope>NUCLEOTIDE SEQUENCE</scope>
    <source>
        <strain evidence="1">5012STDY7626459</strain>
    </source>
</reference>
<gene>
    <name evidence="1" type="ORF">SAMEA4873655_02367</name>
</gene>
<organism evidence="1">
    <name type="scientific">Klebsiella pneumoniae</name>
    <dbReference type="NCBI Taxonomy" id="573"/>
    <lineage>
        <taxon>Bacteria</taxon>
        <taxon>Pseudomonadati</taxon>
        <taxon>Pseudomonadota</taxon>
        <taxon>Gammaproteobacteria</taxon>
        <taxon>Enterobacterales</taxon>
        <taxon>Enterobacteriaceae</taxon>
        <taxon>Klebsiella/Raoultella group</taxon>
        <taxon>Klebsiella</taxon>
        <taxon>Klebsiella pneumoniae complex</taxon>
    </lineage>
</organism>
<protein>
    <submittedName>
        <fullName evidence="1">Uncharacterized protein</fullName>
    </submittedName>
</protein>
<dbReference type="AlphaFoldDB" id="A0A486S8T8"/>
<proteinExistence type="predicted"/>
<evidence type="ECO:0000313" key="1">
    <source>
        <dbReference type="EMBL" id="VGM10465.1"/>
    </source>
</evidence>
<dbReference type="EMBL" id="CAAHDB010000006">
    <property type="protein sequence ID" value="VGM10465.1"/>
    <property type="molecule type" value="Genomic_DNA"/>
</dbReference>
<sequence length="67" mass="7250">MARSELNVALRRADFSAMVGQIVGVKLDIAICGKHAFAVIQPFFSAHGQVALRRNQLPLLVPKAGHL</sequence>